<dbReference type="InterPro" id="IPR000760">
    <property type="entry name" value="Inositol_monophosphatase-like"/>
</dbReference>
<dbReference type="SUPFAM" id="SSF56655">
    <property type="entry name" value="Carbohydrate phosphatase"/>
    <property type="match status" value="1"/>
</dbReference>
<organism evidence="3 4">
    <name type="scientific">Sphingomonas changnyeongensis</name>
    <dbReference type="NCBI Taxonomy" id="2698679"/>
    <lineage>
        <taxon>Bacteria</taxon>
        <taxon>Pseudomonadati</taxon>
        <taxon>Pseudomonadota</taxon>
        <taxon>Alphaproteobacteria</taxon>
        <taxon>Sphingomonadales</taxon>
        <taxon>Sphingomonadaceae</taxon>
        <taxon>Sphingomonas</taxon>
    </lineage>
</organism>
<accession>A0A7Z2S9L6</accession>
<evidence type="ECO:0000313" key="3">
    <source>
        <dbReference type="EMBL" id="QHL90884.1"/>
    </source>
</evidence>
<dbReference type="Proteomes" id="UP000464468">
    <property type="component" value="Chromosome"/>
</dbReference>
<dbReference type="PRINTS" id="PR00377">
    <property type="entry name" value="IMPHPHTASES"/>
</dbReference>
<dbReference type="EMBL" id="CP047895">
    <property type="protein sequence ID" value="QHL90884.1"/>
    <property type="molecule type" value="Genomic_DNA"/>
</dbReference>
<dbReference type="GO" id="GO:0008441">
    <property type="term" value="F:3'(2'),5'-bisphosphate nucleotidase activity"/>
    <property type="evidence" value="ECO:0007669"/>
    <property type="project" value="TreeGrafter"/>
</dbReference>
<feature type="binding site" evidence="1">
    <location>
        <position position="60"/>
    </location>
    <ligand>
        <name>Mg(2+)</name>
        <dbReference type="ChEBI" id="CHEBI:18420"/>
        <label>1</label>
        <note>catalytic</note>
    </ligand>
</feature>
<name>A0A7Z2S9L6_9SPHN</name>
<dbReference type="InterPro" id="IPR050725">
    <property type="entry name" value="CysQ/Inositol_MonoPase"/>
</dbReference>
<dbReference type="Gene3D" id="3.30.540.10">
    <property type="entry name" value="Fructose-1,6-Bisphosphatase, subunit A, domain 1"/>
    <property type="match status" value="1"/>
</dbReference>
<dbReference type="Pfam" id="PF00459">
    <property type="entry name" value="Inositol_P"/>
    <property type="match status" value="1"/>
</dbReference>
<reference evidence="3 4" key="1">
    <citation type="submission" date="2020-01" db="EMBL/GenBank/DDBJ databases">
        <title>Sphingomonas sp. C33 whole genome sequece.</title>
        <authorList>
            <person name="Park C."/>
        </authorList>
    </citation>
    <scope>NUCLEOTIDE SEQUENCE [LARGE SCALE GENOMIC DNA]</scope>
    <source>
        <strain evidence="3 4">C33</strain>
    </source>
</reference>
<dbReference type="GO" id="GO:0050427">
    <property type="term" value="P:3'-phosphoadenosine 5'-phosphosulfate metabolic process"/>
    <property type="evidence" value="ECO:0007669"/>
    <property type="project" value="TreeGrafter"/>
</dbReference>
<dbReference type="GO" id="GO:0046872">
    <property type="term" value="F:metal ion binding"/>
    <property type="evidence" value="ECO:0007669"/>
    <property type="project" value="UniProtKB-KW"/>
</dbReference>
<dbReference type="PANTHER" id="PTHR43028:SF5">
    <property type="entry name" value="3'(2'),5'-BISPHOSPHATE NUCLEOTIDASE 1"/>
    <property type="match status" value="1"/>
</dbReference>
<evidence type="ECO:0000313" key="4">
    <source>
        <dbReference type="Proteomes" id="UP000464468"/>
    </source>
</evidence>
<feature type="binding site" evidence="1">
    <location>
        <position position="80"/>
    </location>
    <ligand>
        <name>Mg(2+)</name>
        <dbReference type="ChEBI" id="CHEBI:18420"/>
        <label>1</label>
        <note>catalytic</note>
    </ligand>
</feature>
<feature type="binding site" evidence="1">
    <location>
        <position position="78"/>
    </location>
    <ligand>
        <name>Mg(2+)</name>
        <dbReference type="ChEBI" id="CHEBI:18420"/>
        <label>1</label>
        <note>catalytic</note>
    </ligand>
</feature>
<feature type="binding site" evidence="1">
    <location>
        <position position="81"/>
    </location>
    <ligand>
        <name>Mg(2+)</name>
        <dbReference type="ChEBI" id="CHEBI:18420"/>
        <label>1</label>
        <note>catalytic</note>
    </ligand>
</feature>
<evidence type="ECO:0000256" key="2">
    <source>
        <dbReference type="SAM" id="MobiDB-lite"/>
    </source>
</evidence>
<proteinExistence type="predicted"/>
<sequence length="264" mass="27300">MTDAELAARLAGAAGRLALTLRDTGLVSGRALGDAGDQAVNVLLMKALAEARPEDGVLSEETTDSLDRLGKARVWIIDPLDGTREYAEGRDDWAVHVALAVDGVATVGAVALPARGLVFRSDAPPPPVTRPARPRLLVSRSRPPEAATRLAEALDADMVPMGSAGAKAMAVLMGEGDIYFHTGGQHQWDNAAPVAVARAAGMVATRADGGPCIYNGAETLLPDLLICAPELAPACAPCWTGSTCRERRNGSRPGGGAWRGPSGP</sequence>
<evidence type="ECO:0000256" key="1">
    <source>
        <dbReference type="PIRSR" id="PIRSR600760-2"/>
    </source>
</evidence>
<feature type="region of interest" description="Disordered" evidence="2">
    <location>
        <begin position="245"/>
        <end position="264"/>
    </location>
</feature>
<gene>
    <name evidence="3" type="ORF">GVO57_08705</name>
</gene>
<dbReference type="GO" id="GO:0000103">
    <property type="term" value="P:sulfate assimilation"/>
    <property type="evidence" value="ECO:0007669"/>
    <property type="project" value="TreeGrafter"/>
</dbReference>
<dbReference type="RefSeq" id="WP_160592811.1">
    <property type="nucleotide sequence ID" value="NZ_CP047895.1"/>
</dbReference>
<dbReference type="AlphaFoldDB" id="A0A7Z2S9L6"/>
<dbReference type="KEGG" id="schy:GVO57_08705"/>
<comment type="cofactor">
    <cofactor evidence="1">
        <name>Mg(2+)</name>
        <dbReference type="ChEBI" id="CHEBI:18420"/>
    </cofactor>
</comment>
<keyword evidence="4" id="KW-1185">Reference proteome</keyword>
<keyword evidence="1" id="KW-0479">Metal-binding</keyword>
<protein>
    <submittedName>
        <fullName evidence="3">3'(2'),5'-bisphosphate nucleotidase CysQ</fullName>
    </submittedName>
</protein>
<dbReference type="CDD" id="cd01638">
    <property type="entry name" value="CysQ"/>
    <property type="match status" value="1"/>
</dbReference>
<feature type="binding site" evidence="1">
    <location>
        <position position="189"/>
    </location>
    <ligand>
        <name>Mg(2+)</name>
        <dbReference type="ChEBI" id="CHEBI:18420"/>
        <label>1</label>
        <note>catalytic</note>
    </ligand>
</feature>
<dbReference type="Gene3D" id="3.40.190.80">
    <property type="match status" value="1"/>
</dbReference>
<dbReference type="PANTHER" id="PTHR43028">
    <property type="entry name" value="3'(2'),5'-BISPHOSPHATE NUCLEOTIDASE 1"/>
    <property type="match status" value="1"/>
</dbReference>
<keyword evidence="1" id="KW-0460">Magnesium</keyword>